<dbReference type="EMBL" id="CM042050">
    <property type="protein sequence ID" value="KAI3734828.1"/>
    <property type="molecule type" value="Genomic_DNA"/>
</dbReference>
<keyword evidence="2" id="KW-1185">Reference proteome</keyword>
<protein>
    <submittedName>
        <fullName evidence="1">Uncharacterized protein</fullName>
    </submittedName>
</protein>
<gene>
    <name evidence="1" type="ORF">L6452_14307</name>
</gene>
<comment type="caution">
    <text evidence="1">The sequence shown here is derived from an EMBL/GenBank/DDBJ whole genome shotgun (WGS) entry which is preliminary data.</text>
</comment>
<accession>A0ACB9CKI6</accession>
<name>A0ACB9CKI6_ARCLA</name>
<reference evidence="1 2" key="2">
    <citation type="journal article" date="2022" name="Mol. Ecol. Resour.">
        <title>The genomes of chicory, endive, great burdock and yacon provide insights into Asteraceae paleo-polyploidization history and plant inulin production.</title>
        <authorList>
            <person name="Fan W."/>
            <person name="Wang S."/>
            <person name="Wang H."/>
            <person name="Wang A."/>
            <person name="Jiang F."/>
            <person name="Liu H."/>
            <person name="Zhao H."/>
            <person name="Xu D."/>
            <person name="Zhang Y."/>
        </authorList>
    </citation>
    <scope>NUCLEOTIDE SEQUENCE [LARGE SCALE GENOMIC DNA]</scope>
    <source>
        <strain evidence="2">cv. Niubang</strain>
    </source>
</reference>
<proteinExistence type="predicted"/>
<evidence type="ECO:0000313" key="2">
    <source>
        <dbReference type="Proteomes" id="UP001055879"/>
    </source>
</evidence>
<reference evidence="2" key="1">
    <citation type="journal article" date="2022" name="Mol. Ecol. Resour.">
        <title>The genomes of chicory, endive, great burdock and yacon provide insights into Asteraceae palaeo-polyploidization history and plant inulin production.</title>
        <authorList>
            <person name="Fan W."/>
            <person name="Wang S."/>
            <person name="Wang H."/>
            <person name="Wang A."/>
            <person name="Jiang F."/>
            <person name="Liu H."/>
            <person name="Zhao H."/>
            <person name="Xu D."/>
            <person name="Zhang Y."/>
        </authorList>
    </citation>
    <scope>NUCLEOTIDE SEQUENCE [LARGE SCALE GENOMIC DNA]</scope>
    <source>
        <strain evidence="2">cv. Niubang</strain>
    </source>
</reference>
<organism evidence="1 2">
    <name type="scientific">Arctium lappa</name>
    <name type="common">Greater burdock</name>
    <name type="synonym">Lappa major</name>
    <dbReference type="NCBI Taxonomy" id="4217"/>
    <lineage>
        <taxon>Eukaryota</taxon>
        <taxon>Viridiplantae</taxon>
        <taxon>Streptophyta</taxon>
        <taxon>Embryophyta</taxon>
        <taxon>Tracheophyta</taxon>
        <taxon>Spermatophyta</taxon>
        <taxon>Magnoliopsida</taxon>
        <taxon>eudicotyledons</taxon>
        <taxon>Gunneridae</taxon>
        <taxon>Pentapetalae</taxon>
        <taxon>asterids</taxon>
        <taxon>campanulids</taxon>
        <taxon>Asterales</taxon>
        <taxon>Asteraceae</taxon>
        <taxon>Carduoideae</taxon>
        <taxon>Cardueae</taxon>
        <taxon>Arctiinae</taxon>
        <taxon>Arctium</taxon>
    </lineage>
</organism>
<dbReference type="Proteomes" id="UP001055879">
    <property type="component" value="Linkage Group LG04"/>
</dbReference>
<evidence type="ECO:0000313" key="1">
    <source>
        <dbReference type="EMBL" id="KAI3734828.1"/>
    </source>
</evidence>
<sequence length="116" mass="13429">MSTLLKMNGEDEGGVITDKVRNAGKEAKGVFFSDGGYRVGRRTIGEMRVWLDFLGFIWETGEEEEERRRTFHTTTLPPVQKRERESKVEESHTHLFANQTSFLSIFLHDFINCEIC</sequence>